<evidence type="ECO:0000313" key="8">
    <source>
        <dbReference type="Proteomes" id="UP001164748"/>
    </source>
</evidence>
<dbReference type="GO" id="GO:0008914">
    <property type="term" value="F:leucyl-tRNA--protein transferase activity"/>
    <property type="evidence" value="ECO:0007669"/>
    <property type="project" value="UniProtKB-UniRule"/>
</dbReference>
<name>A0AA47KM46_9GAMM</name>
<evidence type="ECO:0000259" key="6">
    <source>
        <dbReference type="Pfam" id="PF04377"/>
    </source>
</evidence>
<gene>
    <name evidence="4" type="primary">bpt</name>
    <name evidence="7" type="ORF">N8M53_04770</name>
</gene>
<evidence type="ECO:0000256" key="3">
    <source>
        <dbReference type="ARBA" id="ARBA00023315"/>
    </source>
</evidence>
<feature type="domain" description="N-end rule aminoacyl transferase C-terminal" evidence="6">
    <location>
        <begin position="103"/>
        <end position="225"/>
    </location>
</feature>
<dbReference type="NCBIfam" id="NF002346">
    <property type="entry name" value="PRK01305.2-3"/>
    <property type="match status" value="1"/>
</dbReference>
<dbReference type="EMBL" id="CP114588">
    <property type="protein sequence ID" value="WBA09515.1"/>
    <property type="molecule type" value="Genomic_DNA"/>
</dbReference>
<dbReference type="InterPro" id="IPR007472">
    <property type="entry name" value="N-end_Aminoacyl_Trfase_C"/>
</dbReference>
<dbReference type="EC" id="2.3.2.29" evidence="4"/>
<evidence type="ECO:0000259" key="5">
    <source>
        <dbReference type="Pfam" id="PF04376"/>
    </source>
</evidence>
<dbReference type="InterPro" id="IPR007471">
    <property type="entry name" value="N-end_Aminoacyl_Trfase_N"/>
</dbReference>
<dbReference type="Pfam" id="PF04376">
    <property type="entry name" value="ATE_N"/>
    <property type="match status" value="1"/>
</dbReference>
<evidence type="ECO:0000256" key="1">
    <source>
        <dbReference type="ARBA" id="ARBA00022490"/>
    </source>
</evidence>
<dbReference type="InterPro" id="IPR017138">
    <property type="entry name" value="Asp_Glu_LeuTrfase"/>
</dbReference>
<dbReference type="SUPFAM" id="SSF55729">
    <property type="entry name" value="Acyl-CoA N-acyltransferases (Nat)"/>
    <property type="match status" value="1"/>
</dbReference>
<evidence type="ECO:0000256" key="2">
    <source>
        <dbReference type="ARBA" id="ARBA00022679"/>
    </source>
</evidence>
<keyword evidence="1 4" id="KW-0963">Cytoplasm</keyword>
<comment type="subcellular location">
    <subcellularLocation>
        <location evidence="4">Cytoplasm</location>
    </subcellularLocation>
</comment>
<dbReference type="NCBIfam" id="NF002345">
    <property type="entry name" value="PRK01305.2-2"/>
    <property type="match status" value="1"/>
</dbReference>
<dbReference type="InterPro" id="IPR016181">
    <property type="entry name" value="Acyl_CoA_acyltransferase"/>
</dbReference>
<comment type="catalytic activity">
    <reaction evidence="4">
        <text>N-terminal L-aspartyl-[protein] + L-leucyl-tRNA(Leu) = N-terminal L-leucyl-L-aspartyl-[protein] + tRNA(Leu) + H(+)</text>
        <dbReference type="Rhea" id="RHEA:50420"/>
        <dbReference type="Rhea" id="RHEA-COMP:9613"/>
        <dbReference type="Rhea" id="RHEA-COMP:9622"/>
        <dbReference type="Rhea" id="RHEA-COMP:12669"/>
        <dbReference type="Rhea" id="RHEA-COMP:12674"/>
        <dbReference type="ChEBI" id="CHEBI:15378"/>
        <dbReference type="ChEBI" id="CHEBI:64720"/>
        <dbReference type="ChEBI" id="CHEBI:78442"/>
        <dbReference type="ChEBI" id="CHEBI:78494"/>
        <dbReference type="ChEBI" id="CHEBI:133042"/>
        <dbReference type="EC" id="2.3.2.29"/>
    </reaction>
</comment>
<dbReference type="PIRSF" id="PIRSF037208">
    <property type="entry name" value="ATE_pro_prd"/>
    <property type="match status" value="1"/>
</dbReference>
<dbReference type="GO" id="GO:0005737">
    <property type="term" value="C:cytoplasm"/>
    <property type="evidence" value="ECO:0007669"/>
    <property type="project" value="UniProtKB-SubCell"/>
</dbReference>
<comment type="catalytic activity">
    <reaction evidence="4">
        <text>N-terminal L-glutamyl-[protein] + L-leucyl-tRNA(Leu) = N-terminal L-leucyl-L-glutamyl-[protein] + tRNA(Leu) + H(+)</text>
        <dbReference type="Rhea" id="RHEA:50412"/>
        <dbReference type="Rhea" id="RHEA-COMP:9613"/>
        <dbReference type="Rhea" id="RHEA-COMP:9622"/>
        <dbReference type="Rhea" id="RHEA-COMP:12664"/>
        <dbReference type="Rhea" id="RHEA-COMP:12668"/>
        <dbReference type="ChEBI" id="CHEBI:15378"/>
        <dbReference type="ChEBI" id="CHEBI:64721"/>
        <dbReference type="ChEBI" id="CHEBI:78442"/>
        <dbReference type="ChEBI" id="CHEBI:78494"/>
        <dbReference type="ChEBI" id="CHEBI:133041"/>
        <dbReference type="EC" id="2.3.2.29"/>
    </reaction>
</comment>
<keyword evidence="3 4" id="KW-0012">Acyltransferase</keyword>
<reference evidence="7" key="1">
    <citation type="submission" date="2022-09" db="EMBL/GenBank/DDBJ databases">
        <authorList>
            <person name="Li Z.-J."/>
        </authorList>
    </citation>
    <scope>NUCLEOTIDE SEQUENCE</scope>
    <source>
        <strain evidence="7">TGB11</strain>
    </source>
</reference>
<dbReference type="HAMAP" id="MF_00689">
    <property type="entry name" value="Bpt"/>
    <property type="match status" value="1"/>
</dbReference>
<dbReference type="RefSeq" id="WP_269579664.1">
    <property type="nucleotide sequence ID" value="NZ_CP114588.1"/>
</dbReference>
<dbReference type="GO" id="GO:0071596">
    <property type="term" value="P:ubiquitin-dependent protein catabolic process via the N-end rule pathway"/>
    <property type="evidence" value="ECO:0007669"/>
    <property type="project" value="InterPro"/>
</dbReference>
<keyword evidence="2 4" id="KW-0808">Transferase</keyword>
<sequence>MSVGIQVGVTPTASCQYLPRQQEQLAVVMSADYHTPARYGALLAAGFRRSGNLIYRPHCPQCQACQALRVDVTKYQPSKSQKRHRSQLQRLDIKVSEQLDENWFSLYQKYIAARHADGNMYPAKRQDFLDFVSSDWLSPRFIHLYQRDHDQLTLVAIAVTDVVDDGLSALYTFFDPDHRFSLGRVSIQAQLQLANSLGLPWLYLGYQIDACPAMRYKADYYPHQRFINQQWRAFSWPVIPQ</sequence>
<proteinExistence type="inferred from homology"/>
<dbReference type="Proteomes" id="UP001164748">
    <property type="component" value="Chromosome"/>
</dbReference>
<protein>
    <recommendedName>
        <fullName evidence="4">Aspartate/glutamate leucyltransferase</fullName>
        <ecNumber evidence="4">2.3.2.29</ecNumber>
    </recommendedName>
</protein>
<dbReference type="AlphaFoldDB" id="A0AA47KM46"/>
<dbReference type="NCBIfam" id="NF002342">
    <property type="entry name" value="PRK01305.1-3"/>
    <property type="match status" value="1"/>
</dbReference>
<organism evidence="7 8">
    <name type="scientific">Salinivibrio kushneri</name>
    <dbReference type="NCBI Taxonomy" id="1908198"/>
    <lineage>
        <taxon>Bacteria</taxon>
        <taxon>Pseudomonadati</taxon>
        <taxon>Pseudomonadota</taxon>
        <taxon>Gammaproteobacteria</taxon>
        <taxon>Vibrionales</taxon>
        <taxon>Vibrionaceae</taxon>
        <taxon>Salinivibrio</taxon>
    </lineage>
</organism>
<feature type="domain" description="N-end aminoacyl transferase N-terminal" evidence="5">
    <location>
        <begin position="14"/>
        <end position="83"/>
    </location>
</feature>
<evidence type="ECO:0000313" key="7">
    <source>
        <dbReference type="EMBL" id="WBA09515.1"/>
    </source>
</evidence>
<dbReference type="PANTHER" id="PTHR21367">
    <property type="entry name" value="ARGININE-TRNA-PROTEIN TRANSFERASE 1"/>
    <property type="match status" value="1"/>
</dbReference>
<dbReference type="Pfam" id="PF04377">
    <property type="entry name" value="ATE_C"/>
    <property type="match status" value="1"/>
</dbReference>
<comment type="function">
    <text evidence="4">Functions in the N-end rule pathway of protein degradation where it conjugates Leu from its aminoacyl-tRNA to the N-termini of proteins containing an N-terminal aspartate or glutamate.</text>
</comment>
<dbReference type="PANTHER" id="PTHR21367:SF1">
    <property type="entry name" value="ARGINYL-TRNA--PROTEIN TRANSFERASE 1"/>
    <property type="match status" value="1"/>
</dbReference>
<comment type="similarity">
    <text evidence="4">Belongs to the R-transferase family. Bpt subfamily.</text>
</comment>
<evidence type="ECO:0000256" key="4">
    <source>
        <dbReference type="HAMAP-Rule" id="MF_00689"/>
    </source>
</evidence>
<dbReference type="InterPro" id="IPR030700">
    <property type="entry name" value="N-end_Aminoacyl_Trfase"/>
</dbReference>
<accession>A0AA47KM46</accession>
<dbReference type="GO" id="GO:0004057">
    <property type="term" value="F:arginyl-tRNA--protein transferase activity"/>
    <property type="evidence" value="ECO:0007669"/>
    <property type="project" value="InterPro"/>
</dbReference>